<comment type="caution">
    <text evidence="2">The sequence shown here is derived from an EMBL/GenBank/DDBJ whole genome shotgun (WGS) entry which is preliminary data.</text>
</comment>
<organism evidence="2 3">
    <name type="scientific">Amycolatopsis dongchuanensis</name>
    <dbReference type="NCBI Taxonomy" id="1070866"/>
    <lineage>
        <taxon>Bacteria</taxon>
        <taxon>Bacillati</taxon>
        <taxon>Actinomycetota</taxon>
        <taxon>Actinomycetes</taxon>
        <taxon>Pseudonocardiales</taxon>
        <taxon>Pseudonocardiaceae</taxon>
        <taxon>Amycolatopsis</taxon>
    </lineage>
</organism>
<dbReference type="InterPro" id="IPR025714">
    <property type="entry name" value="Methyltranfer_dom"/>
</dbReference>
<feature type="domain" description="Methyltransferase" evidence="1">
    <location>
        <begin position="39"/>
        <end position="149"/>
    </location>
</feature>
<evidence type="ECO:0000313" key="2">
    <source>
        <dbReference type="EMBL" id="GAA5163263.1"/>
    </source>
</evidence>
<gene>
    <name evidence="2" type="ORF">GCM10023214_31260</name>
</gene>
<dbReference type="InterPro" id="IPR029063">
    <property type="entry name" value="SAM-dependent_MTases_sf"/>
</dbReference>
<evidence type="ECO:0000259" key="1">
    <source>
        <dbReference type="Pfam" id="PF13847"/>
    </source>
</evidence>
<reference evidence="3" key="1">
    <citation type="journal article" date="2019" name="Int. J. Syst. Evol. Microbiol.">
        <title>The Global Catalogue of Microorganisms (GCM) 10K type strain sequencing project: providing services to taxonomists for standard genome sequencing and annotation.</title>
        <authorList>
            <consortium name="The Broad Institute Genomics Platform"/>
            <consortium name="The Broad Institute Genome Sequencing Center for Infectious Disease"/>
            <person name="Wu L."/>
            <person name="Ma J."/>
        </authorList>
    </citation>
    <scope>NUCLEOTIDE SEQUENCE [LARGE SCALE GENOMIC DNA]</scope>
    <source>
        <strain evidence="3">JCM 18054</strain>
    </source>
</reference>
<dbReference type="SUPFAM" id="SSF53335">
    <property type="entry name" value="S-adenosyl-L-methionine-dependent methyltransferases"/>
    <property type="match status" value="1"/>
</dbReference>
<keyword evidence="3" id="KW-1185">Reference proteome</keyword>
<dbReference type="Pfam" id="PF13847">
    <property type="entry name" value="Methyltransf_31"/>
    <property type="match status" value="1"/>
</dbReference>
<dbReference type="PANTHER" id="PTHR43861">
    <property type="entry name" value="TRANS-ACONITATE 2-METHYLTRANSFERASE-RELATED"/>
    <property type="match status" value="1"/>
</dbReference>
<dbReference type="Proteomes" id="UP001500192">
    <property type="component" value="Unassembled WGS sequence"/>
</dbReference>
<dbReference type="RefSeq" id="WP_346054101.1">
    <property type="nucleotide sequence ID" value="NZ_BAABIB010000065.1"/>
</dbReference>
<dbReference type="EMBL" id="BAABIB010000065">
    <property type="protein sequence ID" value="GAA5163263.1"/>
    <property type="molecule type" value="Genomic_DNA"/>
</dbReference>
<evidence type="ECO:0000313" key="3">
    <source>
        <dbReference type="Proteomes" id="UP001500192"/>
    </source>
</evidence>
<sequence>MTDEYVMGRNTAETERLRVQGDIFAEHSAHLFRLAGIAPGMRVLDVGCGAGDVSRLLSGIVGPAGSVLGVDVDAAVLDVAATRADEAGLSNVSFMQADLRELRLDEPVDALAGRLILMHLPEPAETVRALSHHVRPGGMVTFQECVLSRCRSVPPTPLLTKTAQWVFEAVRSGGADPDTGDRVSSILTAAGLPVRGIAAAGAGGLADSAMPGYFAATARSVLPLAVAHGLVSEAEAAIDDLEGRLAEEFRAAEATAWTADLVAAWAEVA</sequence>
<protein>
    <recommendedName>
        <fullName evidence="1">Methyltransferase domain-containing protein</fullName>
    </recommendedName>
</protein>
<proteinExistence type="predicted"/>
<dbReference type="Gene3D" id="3.40.50.150">
    <property type="entry name" value="Vaccinia Virus protein VP39"/>
    <property type="match status" value="1"/>
</dbReference>
<name>A0ABP9QK50_9PSEU</name>
<accession>A0ABP9QK50</accession>
<dbReference type="CDD" id="cd02440">
    <property type="entry name" value="AdoMet_MTases"/>
    <property type="match status" value="1"/>
</dbReference>